<dbReference type="Proteomes" id="UP000218288">
    <property type="component" value="Chromosome"/>
</dbReference>
<dbReference type="AlphaFoldDB" id="A0A169RBN8"/>
<feature type="domain" description="DUF6894" evidence="1">
    <location>
        <begin position="3"/>
        <end position="70"/>
    </location>
</feature>
<evidence type="ECO:0000313" key="3">
    <source>
        <dbReference type="Proteomes" id="UP000218288"/>
    </source>
</evidence>
<reference evidence="2 3" key="1">
    <citation type="journal article" date="2016" name="Genome Announc.">
        <title>Complete Genome Sequence of Methylobacterium populi P-1M, Isolated from Pink-Pigmented Household Biofilm.</title>
        <authorList>
            <person name="Morohoshi T."/>
            <person name="Ikeda T."/>
        </authorList>
    </citation>
    <scope>NUCLEOTIDE SEQUENCE [LARGE SCALE GENOMIC DNA]</scope>
    <source>
        <strain evidence="2 3">P-1M</strain>
    </source>
</reference>
<name>A0A169RBN8_9HYPH</name>
<dbReference type="InterPro" id="IPR054189">
    <property type="entry name" value="DUF6894"/>
</dbReference>
<dbReference type="EMBL" id="AP014809">
    <property type="protein sequence ID" value="BAU92582.1"/>
    <property type="molecule type" value="Genomic_DNA"/>
</dbReference>
<organism evidence="2 3">
    <name type="scientific">Methylorubrum populi</name>
    <dbReference type="NCBI Taxonomy" id="223967"/>
    <lineage>
        <taxon>Bacteria</taxon>
        <taxon>Pseudomonadati</taxon>
        <taxon>Pseudomonadota</taxon>
        <taxon>Alphaproteobacteria</taxon>
        <taxon>Hyphomicrobiales</taxon>
        <taxon>Methylobacteriaceae</taxon>
        <taxon>Methylorubrum</taxon>
    </lineage>
</organism>
<accession>A0A169RBN8</accession>
<evidence type="ECO:0000313" key="2">
    <source>
        <dbReference type="EMBL" id="BAU92582.1"/>
    </source>
</evidence>
<sequence>MPLFHFELCRNGRRIGRTETRDCPDCGMAFRAARDMIRGLREADTLNGEAREHTLRVSYVDHSTLFDLPLNLGI</sequence>
<dbReference type="OrthoDB" id="7996982at2"/>
<dbReference type="Pfam" id="PF21834">
    <property type="entry name" value="DUF6894"/>
    <property type="match status" value="1"/>
</dbReference>
<protein>
    <recommendedName>
        <fullName evidence="1">DUF6894 domain-containing protein</fullName>
    </recommendedName>
</protein>
<proteinExistence type="predicted"/>
<gene>
    <name evidence="2" type="ORF">MPPM_3977</name>
</gene>
<evidence type="ECO:0000259" key="1">
    <source>
        <dbReference type="Pfam" id="PF21834"/>
    </source>
</evidence>